<feature type="domain" description="SLH" evidence="2">
    <location>
        <begin position="1"/>
        <end position="50"/>
    </location>
</feature>
<keyword evidence="4" id="KW-1185">Reference proteome</keyword>
<organism evidence="3 4">
    <name type="scientific">Dorea acetigenes</name>
    <dbReference type="NCBI Taxonomy" id="2981787"/>
    <lineage>
        <taxon>Bacteria</taxon>
        <taxon>Bacillati</taxon>
        <taxon>Bacillota</taxon>
        <taxon>Clostridia</taxon>
        <taxon>Lachnospirales</taxon>
        <taxon>Lachnospiraceae</taxon>
        <taxon>Dorea</taxon>
    </lineage>
</organism>
<dbReference type="RefSeq" id="WP_262575088.1">
    <property type="nucleotide sequence ID" value="NZ_JAOQJU010000005.1"/>
</dbReference>
<protein>
    <submittedName>
        <fullName evidence="3">S-layer homology domain-containing protein</fullName>
    </submittedName>
</protein>
<dbReference type="Proteomes" id="UP001652431">
    <property type="component" value="Unassembled WGS sequence"/>
</dbReference>
<evidence type="ECO:0000259" key="2">
    <source>
        <dbReference type="PROSITE" id="PS51272"/>
    </source>
</evidence>
<feature type="domain" description="SLH" evidence="2">
    <location>
        <begin position="51"/>
        <end position="115"/>
    </location>
</feature>
<evidence type="ECO:0000256" key="1">
    <source>
        <dbReference type="ARBA" id="ARBA00022737"/>
    </source>
</evidence>
<feature type="domain" description="SLH" evidence="2">
    <location>
        <begin position="118"/>
        <end position="180"/>
    </location>
</feature>
<sequence>SDWFYDAAYYNYFAETMTGTDPTHFSPYATLVRAQFATILHRMEGKPDAEYTNRFPDVPDKQFYSTAVLWAADAKIVTGYTDSGYFGTNDPITREQMVVMMYRYADYKKYDISKTADLSSFSDAGQVSGFAETAMKWAVENGIIEGKKNTDGSYRLDPQGSTSRAECAIIIQRFMETFGE</sequence>
<dbReference type="InterPro" id="IPR001119">
    <property type="entry name" value="SLH_dom"/>
</dbReference>
<keyword evidence="1" id="KW-0677">Repeat</keyword>
<comment type="caution">
    <text evidence="3">The sequence shown here is derived from an EMBL/GenBank/DDBJ whole genome shotgun (WGS) entry which is preliminary data.</text>
</comment>
<feature type="non-terminal residue" evidence="3">
    <location>
        <position position="1"/>
    </location>
</feature>
<gene>
    <name evidence="3" type="ORF">OCV99_06880</name>
</gene>
<dbReference type="Pfam" id="PF00395">
    <property type="entry name" value="SLH"/>
    <property type="match status" value="2"/>
</dbReference>
<evidence type="ECO:0000313" key="3">
    <source>
        <dbReference type="EMBL" id="MCU6686283.1"/>
    </source>
</evidence>
<evidence type="ECO:0000313" key="4">
    <source>
        <dbReference type="Proteomes" id="UP001652431"/>
    </source>
</evidence>
<dbReference type="EMBL" id="JAOQJU010000005">
    <property type="protein sequence ID" value="MCU6686283.1"/>
    <property type="molecule type" value="Genomic_DNA"/>
</dbReference>
<accession>A0ABT2RLJ1</accession>
<reference evidence="3 4" key="1">
    <citation type="journal article" date="2021" name="ISME Commun">
        <title>Automated analysis of genomic sequences facilitates high-throughput and comprehensive description of bacteria.</title>
        <authorList>
            <person name="Hitch T.C.A."/>
        </authorList>
    </citation>
    <scope>NUCLEOTIDE SEQUENCE [LARGE SCALE GENOMIC DNA]</scope>
    <source>
        <strain evidence="3 4">Sanger_03</strain>
    </source>
</reference>
<dbReference type="PROSITE" id="PS51272">
    <property type="entry name" value="SLH"/>
    <property type="match status" value="3"/>
</dbReference>
<proteinExistence type="predicted"/>
<name>A0ABT2RLJ1_9FIRM</name>